<dbReference type="EMBL" id="QXJM01000040">
    <property type="protein sequence ID" value="RIE01530.1"/>
    <property type="molecule type" value="Genomic_DNA"/>
</dbReference>
<dbReference type="RefSeq" id="WP_119151783.1">
    <property type="nucleotide sequence ID" value="NZ_JBHSOV010000040.1"/>
</dbReference>
<dbReference type="InterPro" id="IPR014969">
    <property type="entry name" value="DNA_S_DndE"/>
</dbReference>
<evidence type="ECO:0000313" key="1">
    <source>
        <dbReference type="EMBL" id="RIE01530.1"/>
    </source>
</evidence>
<dbReference type="OrthoDB" id="512647at2"/>
<evidence type="ECO:0000313" key="2">
    <source>
        <dbReference type="Proteomes" id="UP000266340"/>
    </source>
</evidence>
<accession>A0A398CGA3</accession>
<reference evidence="1 2" key="1">
    <citation type="submission" date="2018-09" db="EMBL/GenBank/DDBJ databases">
        <title>Cohnella cavernae sp. nov., isolated from a karst cave.</title>
        <authorList>
            <person name="Zhu H."/>
        </authorList>
    </citation>
    <scope>NUCLEOTIDE SEQUENCE [LARGE SCALE GENOMIC DNA]</scope>
    <source>
        <strain evidence="1 2">K2E09-144</strain>
    </source>
</reference>
<organism evidence="1 2">
    <name type="scientific">Cohnella faecalis</name>
    <dbReference type="NCBI Taxonomy" id="2315694"/>
    <lineage>
        <taxon>Bacteria</taxon>
        <taxon>Bacillati</taxon>
        <taxon>Bacillota</taxon>
        <taxon>Bacilli</taxon>
        <taxon>Bacillales</taxon>
        <taxon>Paenibacillaceae</taxon>
        <taxon>Cohnella</taxon>
    </lineage>
</organism>
<protein>
    <submittedName>
        <fullName evidence="1">DNA sulfur modification protein DndE</fullName>
    </submittedName>
</protein>
<dbReference type="InterPro" id="IPR038472">
    <property type="entry name" value="DndE_sf"/>
</dbReference>
<dbReference type="NCBIfam" id="TIGR03184">
    <property type="entry name" value="DNA_S_dndE"/>
    <property type="match status" value="1"/>
</dbReference>
<dbReference type="Pfam" id="PF08870">
    <property type="entry name" value="DndE"/>
    <property type="match status" value="1"/>
</dbReference>
<dbReference type="Proteomes" id="UP000266340">
    <property type="component" value="Unassembled WGS sequence"/>
</dbReference>
<dbReference type="Gene3D" id="1.10.1220.160">
    <property type="entry name" value="DNA sulphur modification protein DndE"/>
    <property type="match status" value="1"/>
</dbReference>
<name>A0A398CGA3_9BACL</name>
<dbReference type="AlphaFoldDB" id="A0A398CGA3"/>
<keyword evidence="2" id="KW-1185">Reference proteome</keyword>
<sequence length="138" mass="15709">MIIKQITLSNHAKDQLSRLKGKTGIQNWNVLCRWAVCLSLREPTVPMEMVIPSDSNVEMSWHVFGGDHHEIFEALIIQRCINDNLGTDPATLSKYFRLHLHRGISYLSSSNLIKSIEDLLTLATENTLFLKEEAGNYL</sequence>
<gene>
    <name evidence="1" type="primary">dndE</name>
    <name evidence="1" type="ORF">D3H35_24570</name>
</gene>
<proteinExistence type="predicted"/>
<comment type="caution">
    <text evidence="1">The sequence shown here is derived from an EMBL/GenBank/DDBJ whole genome shotgun (WGS) entry which is preliminary data.</text>
</comment>